<sequence length="167" mass="18604">MGTMFVQRTWLINRREIRLKGSSYDTRQRRYLPLSLSGLASVSQAAWLINKFHLAVKATTSNVGVGRHRTNEPILGIYGPLVIVMSILADDAKRLQQPSPRKAKPVDAAESPRAKRNVDAGKELTRAIETEKNPGEGLCDGDIRIYSAKTKIEGEKHFSTCEQTVNE</sequence>
<feature type="region of interest" description="Disordered" evidence="1">
    <location>
        <begin position="94"/>
        <end position="134"/>
    </location>
</feature>
<proteinExistence type="predicted"/>
<dbReference type="AlphaFoldDB" id="A0A9Q9RJB3"/>
<dbReference type="Proteomes" id="UP000760494">
    <property type="component" value="Unassembled WGS sequence"/>
</dbReference>
<gene>
    <name evidence="2" type="ORF">C2S_4464</name>
</gene>
<evidence type="ECO:0000313" key="2">
    <source>
        <dbReference type="EMBL" id="VTT61345.1"/>
    </source>
</evidence>
<dbReference type="EMBL" id="CABFJX010000057">
    <property type="protein sequence ID" value="VTT61345.1"/>
    <property type="molecule type" value="Genomic_DNA"/>
</dbReference>
<comment type="caution">
    <text evidence="2">The sequence shown here is derived from an EMBL/GenBank/DDBJ whole genome shotgun (WGS) entry which is preliminary data.</text>
</comment>
<organism evidence="2 3">
    <name type="scientific">Fusarium fujikuroi</name>
    <name type="common">Bakanae and foot rot disease fungus</name>
    <name type="synonym">Gibberella fujikuroi</name>
    <dbReference type="NCBI Taxonomy" id="5127"/>
    <lineage>
        <taxon>Eukaryota</taxon>
        <taxon>Fungi</taxon>
        <taxon>Dikarya</taxon>
        <taxon>Ascomycota</taxon>
        <taxon>Pezizomycotina</taxon>
        <taxon>Sordariomycetes</taxon>
        <taxon>Hypocreomycetidae</taxon>
        <taxon>Hypocreales</taxon>
        <taxon>Nectriaceae</taxon>
        <taxon>Fusarium</taxon>
        <taxon>Fusarium fujikuroi species complex</taxon>
    </lineage>
</organism>
<evidence type="ECO:0000256" key="1">
    <source>
        <dbReference type="SAM" id="MobiDB-lite"/>
    </source>
</evidence>
<evidence type="ECO:0000313" key="3">
    <source>
        <dbReference type="Proteomes" id="UP000760494"/>
    </source>
</evidence>
<accession>A0A9Q9RJB3</accession>
<name>A0A9Q9RJB3_FUSFU</name>
<feature type="compositionally biased region" description="Basic and acidic residues" evidence="1">
    <location>
        <begin position="104"/>
        <end position="134"/>
    </location>
</feature>
<reference evidence="2" key="1">
    <citation type="submission" date="2019-05" db="EMBL/GenBank/DDBJ databases">
        <authorList>
            <person name="Piombo E."/>
        </authorList>
    </citation>
    <scope>NUCLEOTIDE SEQUENCE</scope>
    <source>
        <strain evidence="2">C2S</strain>
    </source>
</reference>
<protein>
    <submittedName>
        <fullName evidence="2">Uncharacterized protein</fullName>
    </submittedName>
</protein>